<dbReference type="InterPro" id="IPR001584">
    <property type="entry name" value="Integrase_cat-core"/>
</dbReference>
<dbReference type="InterPro" id="IPR051320">
    <property type="entry name" value="Viral_Replic_Matur_Polypro"/>
</dbReference>
<keyword evidence="3" id="KW-0548">Nucleotidyltransferase</keyword>
<dbReference type="InterPro" id="IPR043502">
    <property type="entry name" value="DNA/RNA_pol_sf"/>
</dbReference>
<proteinExistence type="inferred from homology"/>
<dbReference type="InterPro" id="IPR021109">
    <property type="entry name" value="Peptidase_aspartic_dom_sf"/>
</dbReference>
<sequence>MAPHYPYNEYPDNKIKFVSWLGDSRSWAQHLGAHPGSKKPPGPHLEGFTRGHDGESSSLAKTTFTPQSRTHRDSSPAESQKGDRLYVRSTPSSGLPGFLPRGPDSPTALLGILPPHFRPSIGDTGGCRRAAGTRGRTHRTAPPPNAGPADSTALPLCPMGPPDETGGQLMLYWPFSTNFMGARGHGHQTVLMDYPKNCGSRHGRVSHSFMVIPKCPYPLLGRDLLTKMGAQIRFHLEGAKVLNKKGHPIQVLVLSLEDEYHLHQMPSAPMTDIDHWLQEFPQAWAETGGIGLARHRPATYIELKPGPDPVRVRQYPMPLVAPAGITPHIRRLLDSGILRPCQSAWNTPLLPVPEPHSNDYRPDMHPTVPNPYTLLSTLPPDKTWYTVLDLKDAFFSLPLAPRSQDLFTFEWTDPEKGINGQLTWTRLPQGFRNSPTIFDEALQEDLGEFPSEHPHLTLLQYVDDILWAAEDQDTCLRGTRDLLQTIAALGYRASAKEAQMCRAEVSYLGYKLKDAQRWIPQPQTVRQVHGIRADLQDQPLPNADATWYTDGSSFVGEGLRSAGAAVTSETETVRAGPLAAGASAQALTLGEGERINIYPDSGSALATAHILELLRALWLPKALAVIHFPGHQRADTPEAALLVTQVLTTTLPDPGAPTLPDTPNYTDADLHWIKRLPVTQYLHGWWRAADSSIILPEELGRRVLSRMRRSTHMGTRKMEDLTRHAKITIKDSRAKIEPIVASCHACQLTNATTHGSNLGTPLRGDRPGAYWEVDFTEVKPGKHGYRYLLVFVDTFSGWTEAFPTKREKAQTVTKKLLEDILLRYGFLLRLDQTTAQDSSLR</sequence>
<comment type="caution">
    <text evidence="8">The sequence shown here is derived from an EMBL/GenBank/DDBJ whole genome shotgun (WGS) entry which is preliminary data.</text>
</comment>
<dbReference type="InterPro" id="IPR001995">
    <property type="entry name" value="Peptidase_A2_cat"/>
</dbReference>
<feature type="domain" description="Integrase catalytic" evidence="7">
    <location>
        <begin position="763"/>
        <end position="841"/>
    </location>
</feature>
<keyword evidence="9" id="KW-1185">Reference proteome</keyword>
<dbReference type="InterPro" id="IPR043128">
    <property type="entry name" value="Rev_trsase/Diguanyl_cyclase"/>
</dbReference>
<dbReference type="InterPro" id="IPR000477">
    <property type="entry name" value="RT_dom"/>
</dbReference>
<feature type="domain" description="Reverse transcriptase" evidence="6">
    <location>
        <begin position="296"/>
        <end position="512"/>
    </location>
</feature>
<evidence type="ECO:0000313" key="9">
    <source>
        <dbReference type="Proteomes" id="UP000645828"/>
    </source>
</evidence>
<feature type="domain" description="Peptidase A2" evidence="5">
    <location>
        <begin position="210"/>
        <end position="224"/>
    </location>
</feature>
<dbReference type="GO" id="GO:0015074">
    <property type="term" value="P:DNA integration"/>
    <property type="evidence" value="ECO:0007669"/>
    <property type="project" value="InterPro"/>
</dbReference>
<dbReference type="SUPFAM" id="SSF53098">
    <property type="entry name" value="Ribonuclease H-like"/>
    <property type="match status" value="2"/>
</dbReference>
<dbReference type="AlphaFoldDB" id="A0A811XY19"/>
<feature type="compositionally biased region" description="Polar residues" evidence="4">
    <location>
        <begin position="56"/>
        <end position="68"/>
    </location>
</feature>
<evidence type="ECO:0000256" key="4">
    <source>
        <dbReference type="SAM" id="MobiDB-lite"/>
    </source>
</evidence>
<dbReference type="InterPro" id="IPR012337">
    <property type="entry name" value="RNaseH-like_sf"/>
</dbReference>
<gene>
    <name evidence="8" type="ORF">NYPRO_LOCUS2519</name>
</gene>
<evidence type="ECO:0000259" key="7">
    <source>
        <dbReference type="PROSITE" id="PS50994"/>
    </source>
</evidence>
<dbReference type="Proteomes" id="UP000645828">
    <property type="component" value="Unassembled WGS sequence"/>
</dbReference>
<dbReference type="GO" id="GO:0006508">
    <property type="term" value="P:proteolysis"/>
    <property type="evidence" value="ECO:0007669"/>
    <property type="project" value="InterPro"/>
</dbReference>
<dbReference type="Gene3D" id="1.10.340.70">
    <property type="match status" value="1"/>
</dbReference>
<comment type="similarity">
    <text evidence="1">Belongs to the beta type-B retroviral polymerase family. HERV class-II K(HML-2) pol subfamily.</text>
</comment>
<evidence type="ECO:0000256" key="3">
    <source>
        <dbReference type="ARBA" id="ARBA00022918"/>
    </source>
</evidence>
<evidence type="ECO:0000259" key="6">
    <source>
        <dbReference type="PROSITE" id="PS50878"/>
    </source>
</evidence>
<dbReference type="GO" id="GO:0003964">
    <property type="term" value="F:RNA-directed DNA polymerase activity"/>
    <property type="evidence" value="ECO:0007669"/>
    <property type="project" value="UniProtKB-KW"/>
</dbReference>
<dbReference type="Gene3D" id="3.30.70.270">
    <property type="match status" value="1"/>
</dbReference>
<reference evidence="8" key="1">
    <citation type="submission" date="2020-12" db="EMBL/GenBank/DDBJ databases">
        <authorList>
            <consortium name="Molecular Ecology Group"/>
        </authorList>
    </citation>
    <scope>NUCLEOTIDE SEQUENCE</scope>
    <source>
        <strain evidence="8">TBG_1078</strain>
    </source>
</reference>
<dbReference type="Gene3D" id="3.10.10.10">
    <property type="entry name" value="HIV Type 1 Reverse Transcriptase, subunit A, domain 1"/>
    <property type="match status" value="1"/>
</dbReference>
<dbReference type="InterPro" id="IPR036397">
    <property type="entry name" value="RNaseH_sf"/>
</dbReference>
<feature type="compositionally biased region" description="Basic and acidic residues" evidence="4">
    <location>
        <begin position="70"/>
        <end position="86"/>
    </location>
</feature>
<keyword evidence="2" id="KW-0378">Hydrolase</keyword>
<dbReference type="Gene3D" id="3.30.420.10">
    <property type="entry name" value="Ribonuclease H-like superfamily/Ribonuclease H"/>
    <property type="match status" value="2"/>
</dbReference>
<dbReference type="Gene3D" id="2.40.70.10">
    <property type="entry name" value="Acid Proteases"/>
    <property type="match status" value="1"/>
</dbReference>
<evidence type="ECO:0000259" key="5">
    <source>
        <dbReference type="PROSITE" id="PS50175"/>
    </source>
</evidence>
<dbReference type="GO" id="GO:0003676">
    <property type="term" value="F:nucleic acid binding"/>
    <property type="evidence" value="ECO:0007669"/>
    <property type="project" value="InterPro"/>
</dbReference>
<keyword evidence="3" id="KW-0808">Transferase</keyword>
<name>A0A811XY19_NYCPR</name>
<accession>A0A811XY19</accession>
<dbReference type="EMBL" id="CAJHUB010000653">
    <property type="protein sequence ID" value="CAD7669725.1"/>
    <property type="molecule type" value="Genomic_DNA"/>
</dbReference>
<dbReference type="PROSITE" id="PS50878">
    <property type="entry name" value="RT_POL"/>
    <property type="match status" value="1"/>
</dbReference>
<organism evidence="8 9">
    <name type="scientific">Nyctereutes procyonoides</name>
    <name type="common">Raccoon dog</name>
    <name type="synonym">Canis procyonoides</name>
    <dbReference type="NCBI Taxonomy" id="34880"/>
    <lineage>
        <taxon>Eukaryota</taxon>
        <taxon>Metazoa</taxon>
        <taxon>Chordata</taxon>
        <taxon>Craniata</taxon>
        <taxon>Vertebrata</taxon>
        <taxon>Euteleostomi</taxon>
        <taxon>Mammalia</taxon>
        <taxon>Eutheria</taxon>
        <taxon>Laurasiatheria</taxon>
        <taxon>Carnivora</taxon>
        <taxon>Caniformia</taxon>
        <taxon>Canidae</taxon>
        <taxon>Nyctereutes</taxon>
    </lineage>
</organism>
<evidence type="ECO:0000313" key="8">
    <source>
        <dbReference type="EMBL" id="CAD7669725.1"/>
    </source>
</evidence>
<dbReference type="PANTHER" id="PTHR33064">
    <property type="entry name" value="POL PROTEIN"/>
    <property type="match status" value="1"/>
</dbReference>
<dbReference type="SUPFAM" id="SSF56672">
    <property type="entry name" value="DNA/RNA polymerases"/>
    <property type="match status" value="1"/>
</dbReference>
<dbReference type="GO" id="GO:0004190">
    <property type="term" value="F:aspartic-type endopeptidase activity"/>
    <property type="evidence" value="ECO:0007669"/>
    <property type="project" value="InterPro"/>
</dbReference>
<dbReference type="SUPFAM" id="SSF50630">
    <property type="entry name" value="Acid proteases"/>
    <property type="match status" value="1"/>
</dbReference>
<keyword evidence="3" id="KW-0695">RNA-directed DNA polymerase</keyword>
<evidence type="ECO:0000256" key="1">
    <source>
        <dbReference type="ARBA" id="ARBA00010879"/>
    </source>
</evidence>
<dbReference type="Pfam" id="PF00665">
    <property type="entry name" value="rve"/>
    <property type="match status" value="1"/>
</dbReference>
<dbReference type="InterPro" id="IPR018061">
    <property type="entry name" value="Retropepsins"/>
</dbReference>
<feature type="region of interest" description="Disordered" evidence="4">
    <location>
        <begin position="31"/>
        <end position="151"/>
    </location>
</feature>
<dbReference type="PANTHER" id="PTHR33064:SF29">
    <property type="entry name" value="PEPTIDASE A2 DOMAIN-CONTAINING PROTEIN-RELATED"/>
    <property type="match status" value="1"/>
</dbReference>
<dbReference type="Pfam" id="PF00078">
    <property type="entry name" value="RVT_1"/>
    <property type="match status" value="1"/>
</dbReference>
<dbReference type="PROSITE" id="PS50994">
    <property type="entry name" value="INTEGRASE"/>
    <property type="match status" value="1"/>
</dbReference>
<dbReference type="Pfam" id="PF00077">
    <property type="entry name" value="RVP"/>
    <property type="match status" value="1"/>
</dbReference>
<protein>
    <submittedName>
        <fullName evidence="8">(raccoon dog) hypothetical protein</fullName>
    </submittedName>
</protein>
<dbReference type="PROSITE" id="PS50175">
    <property type="entry name" value="ASP_PROT_RETROV"/>
    <property type="match status" value="1"/>
</dbReference>
<evidence type="ECO:0000256" key="2">
    <source>
        <dbReference type="ARBA" id="ARBA00022801"/>
    </source>
</evidence>